<protein>
    <recommendedName>
        <fullName evidence="6">DUF116 domain-containing protein</fullName>
    </recommendedName>
</protein>
<dbReference type="Pfam" id="PF01976">
    <property type="entry name" value="DUF116"/>
    <property type="match status" value="1"/>
</dbReference>
<dbReference type="PIRSF" id="PIRSF006594">
    <property type="entry name" value="UCP006594"/>
    <property type="match status" value="1"/>
</dbReference>
<dbReference type="Proteomes" id="UP000053961">
    <property type="component" value="Unassembled WGS sequence"/>
</dbReference>
<evidence type="ECO:0000313" key="4">
    <source>
        <dbReference type="Proteomes" id="UP000053961"/>
    </source>
</evidence>
<feature type="transmembrane region" description="Helical" evidence="1">
    <location>
        <begin position="12"/>
        <end position="37"/>
    </location>
</feature>
<sequence length="240" mass="26682">MFPPFLDPLFYLLGEAVFILAAAVLASAFLGAALIAYSFKTGHFFMARIMLIFVCFLENMIKSIFRAFRADDAIVDEVGIRLRNYINAEKFEAVPMDERAIFLPQCLRSVDCPAKLTPEGLRCVNCGRCEIGAAKVFAEGLGYRFFVAPGSSVIKRMIKKYHPRAIVGVGCNMEIKEGVDLCHSYDIPAVGVPLLTSGCVSTTLDWDRFYEVISDHRGYTPADEDEDLKIKICAGRPDKN</sequence>
<keyword evidence="1" id="KW-0472">Membrane</keyword>
<proteinExistence type="predicted"/>
<reference evidence="3" key="1">
    <citation type="journal article" date="2015" name="MBio">
        <title>Genome-resolved metagenomic analysis reveals roles for candidate phyla and other microbial community members in biogeochemical transformations in oil reservoirs.</title>
        <authorList>
            <person name="Hu P."/>
            <person name="Tom L."/>
            <person name="Singh A."/>
            <person name="Thomas B.C."/>
            <person name="Baker B.J."/>
            <person name="Piceno Y.M."/>
            <person name="Andersen G.L."/>
            <person name="Banfield J.F."/>
        </authorList>
    </citation>
    <scope>NUCLEOTIDE SEQUENCE [LARGE SCALE GENOMIC DNA]</scope>
    <source>
        <strain evidence="3">56_747</strain>
    </source>
</reference>
<dbReference type="PATRIC" id="fig|301375.6.peg.2117"/>
<feature type="transmembrane region" description="Helical" evidence="1">
    <location>
        <begin position="43"/>
        <end position="61"/>
    </location>
</feature>
<accession>A0A101IKJ5</accession>
<dbReference type="InterPro" id="IPR002829">
    <property type="entry name" value="DUF116"/>
</dbReference>
<evidence type="ECO:0008006" key="6">
    <source>
        <dbReference type="Google" id="ProtNLM"/>
    </source>
</evidence>
<dbReference type="EMBL" id="LGFT01000015">
    <property type="protein sequence ID" value="KUK44778.1"/>
    <property type="molecule type" value="Genomic_DNA"/>
</dbReference>
<dbReference type="PANTHER" id="PTHR43801">
    <property type="entry name" value="NUCLEOTIDE-BINDING PROTEIN-RELATED"/>
    <property type="match status" value="1"/>
</dbReference>
<dbReference type="PANTHER" id="PTHR43801:SF1">
    <property type="entry name" value="POLYPRENYL SYNTHETASE"/>
    <property type="match status" value="1"/>
</dbReference>
<dbReference type="Proteomes" id="UP000057043">
    <property type="component" value="Unassembled WGS sequence"/>
</dbReference>
<evidence type="ECO:0000313" key="3">
    <source>
        <dbReference type="EMBL" id="KUK96859.1"/>
    </source>
</evidence>
<gene>
    <name evidence="2" type="ORF">XD72_0813</name>
    <name evidence="3" type="ORF">XE07_0810</name>
</gene>
<reference evidence="4 5" key="2">
    <citation type="journal article" date="2015" name="MBio">
        <title>Genome-Resolved Metagenomic Analysis Reveals Roles for Candidate Phyla and Other Microbial Community Members in Biogeochemical Transformations in Oil Reservoirs.</title>
        <authorList>
            <person name="Hu P."/>
            <person name="Tom L."/>
            <person name="Singh A."/>
            <person name="Thomas B.C."/>
            <person name="Baker B.J."/>
            <person name="Piceno Y.M."/>
            <person name="Andersen G.L."/>
            <person name="Banfield J.F."/>
        </authorList>
    </citation>
    <scope>NUCLEOTIDE SEQUENCE [LARGE SCALE GENOMIC DNA]</scope>
    <source>
        <strain evidence="2">57_489</strain>
    </source>
</reference>
<name>A0A101IKJ5_9EURY</name>
<organism evidence="3 4">
    <name type="scientific">Methanothrix harundinacea</name>
    <dbReference type="NCBI Taxonomy" id="301375"/>
    <lineage>
        <taxon>Archaea</taxon>
        <taxon>Methanobacteriati</taxon>
        <taxon>Methanobacteriota</taxon>
        <taxon>Stenosarchaea group</taxon>
        <taxon>Methanomicrobia</taxon>
        <taxon>Methanotrichales</taxon>
        <taxon>Methanotrichaceae</taxon>
        <taxon>Methanothrix</taxon>
    </lineage>
</organism>
<dbReference type="EMBL" id="LGHB01000007">
    <property type="protein sequence ID" value="KUK96859.1"/>
    <property type="molecule type" value="Genomic_DNA"/>
</dbReference>
<dbReference type="AlphaFoldDB" id="A0A101IKJ5"/>
<keyword evidence="1" id="KW-1133">Transmembrane helix</keyword>
<comment type="caution">
    <text evidence="3">The sequence shown here is derived from an EMBL/GenBank/DDBJ whole genome shotgun (WGS) entry which is preliminary data.</text>
</comment>
<evidence type="ECO:0000313" key="5">
    <source>
        <dbReference type="Proteomes" id="UP000057043"/>
    </source>
</evidence>
<keyword evidence="1" id="KW-0812">Transmembrane</keyword>
<evidence type="ECO:0000256" key="1">
    <source>
        <dbReference type="SAM" id="Phobius"/>
    </source>
</evidence>
<evidence type="ECO:0000313" key="2">
    <source>
        <dbReference type="EMBL" id="KUK44778.1"/>
    </source>
</evidence>